<dbReference type="Gene3D" id="1.20.1280.290">
    <property type="match status" value="1"/>
</dbReference>
<feature type="transmembrane region" description="Helical" evidence="1">
    <location>
        <begin position="39"/>
        <end position="59"/>
    </location>
</feature>
<organism evidence="2 3">
    <name type="scientific">Chloracidobacterium validum</name>
    <dbReference type="NCBI Taxonomy" id="2821543"/>
    <lineage>
        <taxon>Bacteria</taxon>
        <taxon>Pseudomonadati</taxon>
        <taxon>Acidobacteriota</taxon>
        <taxon>Terriglobia</taxon>
        <taxon>Terriglobales</taxon>
        <taxon>Acidobacteriaceae</taxon>
        <taxon>Chloracidobacterium</taxon>
    </lineage>
</organism>
<dbReference type="RefSeq" id="WP_211429076.1">
    <property type="nucleotide sequence ID" value="NZ_CP072648.1"/>
</dbReference>
<name>A0ABX8BCD8_9BACT</name>
<evidence type="ECO:0000313" key="2">
    <source>
        <dbReference type="EMBL" id="QUW03185.1"/>
    </source>
</evidence>
<dbReference type="InterPro" id="IPR047662">
    <property type="entry name" value="SemiSWEET"/>
</dbReference>
<feature type="transmembrane region" description="Helical" evidence="1">
    <location>
        <begin position="6"/>
        <end position="27"/>
    </location>
</feature>
<proteinExistence type="predicted"/>
<protein>
    <submittedName>
        <fullName evidence="2">SemiSWEET transporter</fullName>
    </submittedName>
</protein>
<dbReference type="NCBIfam" id="NF037968">
    <property type="entry name" value="SemiSWEET_2"/>
    <property type="match status" value="1"/>
</dbReference>
<keyword evidence="1" id="KW-0472">Membrane</keyword>
<gene>
    <name evidence="2" type="ORF">J8C06_01705</name>
</gene>
<evidence type="ECO:0000256" key="1">
    <source>
        <dbReference type="SAM" id="Phobius"/>
    </source>
</evidence>
<dbReference type="EMBL" id="CP072648">
    <property type="protein sequence ID" value="QUW03185.1"/>
    <property type="molecule type" value="Genomic_DNA"/>
</dbReference>
<keyword evidence="1" id="KW-1133">Transmembrane helix</keyword>
<evidence type="ECO:0000313" key="3">
    <source>
        <dbReference type="Proteomes" id="UP000676506"/>
    </source>
</evidence>
<reference evidence="2 3" key="1">
    <citation type="submission" date="2021-03" db="EMBL/GenBank/DDBJ databases">
        <title>Genomic and phenotypic characterization of Chloracidobacterium isolates provides evidence for multiple species.</title>
        <authorList>
            <person name="Saini M.K."/>
            <person name="Costas A.M.G."/>
            <person name="Tank M."/>
            <person name="Bryant D.A."/>
        </authorList>
    </citation>
    <scope>NUCLEOTIDE SEQUENCE [LARGE SCALE GENOMIC DNA]</scope>
    <source>
        <strain evidence="2 3">BV2-C</strain>
    </source>
</reference>
<feature type="transmembrane region" description="Helical" evidence="1">
    <location>
        <begin position="65"/>
        <end position="86"/>
    </location>
</feature>
<dbReference type="Proteomes" id="UP000676506">
    <property type="component" value="Chromosome 1"/>
</dbReference>
<accession>A0ABX8BCD8</accession>
<keyword evidence="3" id="KW-1185">Reference proteome</keyword>
<dbReference type="InterPro" id="IPR004316">
    <property type="entry name" value="SWEET_rpt"/>
</dbReference>
<keyword evidence="1" id="KW-0812">Transmembrane</keyword>
<dbReference type="Pfam" id="PF03083">
    <property type="entry name" value="MtN3_slv"/>
    <property type="match status" value="1"/>
</dbReference>
<sequence>MLPSTTLTTLGLIAGALTSFSFALQVWRSWRTKSVKDVSASMYVVFSTGVILWLVYGMLRHDVALIVWNALTLVLVALILALKVRYTQRTATDRRALGTELDHPG</sequence>